<name>L8HGB6_ACACF</name>
<sequence length="689" mass="76615">MLNDESPEIVAMLGKQLGLLACMCGNTLSRPPHRKPIVPEDFEQEGNLACHHTELDSVPAGAFQDLLEQINLRCCVCDQSLAPAGQAEEGPSASKKRRLAIDDDKEGSGDEAKTAERSSIAPWAPFLAFLQSQSADEGQRVEFARSLRRIVAHMPADELVENGPASLKGCLRLVFDPAYHIRLAIGEALPHFVGERGLSSVLDANANAPATLEKLIADLKAAVDDESDTNSLQETSLIALGSLCTVLQGRFLVEVILSLLGKLAHPNLGLRALVHEQIGKVSASKQVPFAKLIEMHKHEIYPIIIESLLTAPELVEEMSGAIFDMDTQHLLHHALPFTLPRIVMQQSVALFKELARRLRVSVPQLLVPNFHHIFCYLLVEGTHKQLDESFRFFAQLMPQWSNPGILLKSCVNKLLDQLTLLLADPDKRPKVEAAFVTVSRLLPPQEGADDRVEIVGDSATTISNLLRPFFLGIMDYLSVLLHKGRSQSAQPDNDEMDRVLRSLSVLIRLIGPHLNNFRPKVMATLRLVLKFPHLVAPACDVFLDFITRLDVGQLGPILSQIVVDLLPYVASATPQVIRIFEYLIIDNKAALQPHFHKILFLPDLPPLARVRRELEDQQSKDFKDQLEQLLAEGINHESLDVQLLAVDKLQKVLAECRYASPTPDHHGYRAIYVFGALGRRCLLRLWPRL</sequence>
<feature type="region of interest" description="Disordered" evidence="1">
    <location>
        <begin position="84"/>
        <end position="117"/>
    </location>
</feature>
<dbReference type="RefSeq" id="XP_004353994.1">
    <property type="nucleotide sequence ID" value="XM_004353942.1"/>
</dbReference>
<dbReference type="KEGG" id="acan:ACA1_170660"/>
<gene>
    <name evidence="3" type="ORF">ACA1_170660</name>
</gene>
<evidence type="ECO:0000259" key="2">
    <source>
        <dbReference type="SMART" id="SM00802"/>
    </source>
</evidence>
<dbReference type="InterPro" id="IPR012993">
    <property type="entry name" value="UME"/>
</dbReference>
<dbReference type="STRING" id="1257118.L8HGB6"/>
<dbReference type="SUPFAM" id="SSF48371">
    <property type="entry name" value="ARM repeat"/>
    <property type="match status" value="1"/>
</dbReference>
<dbReference type="SMART" id="SM00802">
    <property type="entry name" value="UME"/>
    <property type="match status" value="1"/>
</dbReference>
<dbReference type="OrthoDB" id="381190at2759"/>
<feature type="domain" description="UME" evidence="2">
    <location>
        <begin position="462"/>
        <end position="571"/>
    </location>
</feature>
<evidence type="ECO:0000313" key="4">
    <source>
        <dbReference type="Proteomes" id="UP000011083"/>
    </source>
</evidence>
<dbReference type="GO" id="GO:0004674">
    <property type="term" value="F:protein serine/threonine kinase activity"/>
    <property type="evidence" value="ECO:0007669"/>
    <property type="project" value="InterPro"/>
</dbReference>
<reference evidence="3 4" key="1">
    <citation type="journal article" date="2013" name="Genome Biol.">
        <title>Genome of Acanthamoeba castellanii highlights extensive lateral gene transfer and early evolution of tyrosine kinase signaling.</title>
        <authorList>
            <person name="Clarke M."/>
            <person name="Lohan A.J."/>
            <person name="Liu B."/>
            <person name="Lagkouvardos I."/>
            <person name="Roy S."/>
            <person name="Zafar N."/>
            <person name="Bertelli C."/>
            <person name="Schilde C."/>
            <person name="Kianianmomeni A."/>
            <person name="Burglin T.R."/>
            <person name="Frech C."/>
            <person name="Turcotte B."/>
            <person name="Kopec K.O."/>
            <person name="Synnott J.M."/>
            <person name="Choo C."/>
            <person name="Paponov I."/>
            <person name="Finkler A."/>
            <person name="Soon Heng Tan C."/>
            <person name="Hutchins A.P."/>
            <person name="Weinmeier T."/>
            <person name="Rattei T."/>
            <person name="Chu J.S."/>
            <person name="Gimenez G."/>
            <person name="Irimia M."/>
            <person name="Rigden D.J."/>
            <person name="Fitzpatrick D.A."/>
            <person name="Lorenzo-Morales J."/>
            <person name="Bateman A."/>
            <person name="Chiu C.H."/>
            <person name="Tang P."/>
            <person name="Hegemann P."/>
            <person name="Fromm H."/>
            <person name="Raoult D."/>
            <person name="Greub G."/>
            <person name="Miranda-Saavedra D."/>
            <person name="Chen N."/>
            <person name="Nash P."/>
            <person name="Ginger M.L."/>
            <person name="Horn M."/>
            <person name="Schaap P."/>
            <person name="Caler L."/>
            <person name="Loftus B."/>
        </authorList>
    </citation>
    <scope>NUCLEOTIDE SEQUENCE [LARGE SCALE GENOMIC DNA]</scope>
    <source>
        <strain evidence="3 4">Neff</strain>
    </source>
</reference>
<dbReference type="Pfam" id="PF08064">
    <property type="entry name" value="UME"/>
    <property type="match status" value="1"/>
</dbReference>
<dbReference type="Gene3D" id="1.25.10.10">
    <property type="entry name" value="Leucine-rich Repeat Variant"/>
    <property type="match status" value="1"/>
</dbReference>
<dbReference type="GeneID" id="14925314"/>
<feature type="compositionally biased region" description="Basic and acidic residues" evidence="1">
    <location>
        <begin position="99"/>
        <end position="116"/>
    </location>
</feature>
<dbReference type="InterPro" id="IPR016024">
    <property type="entry name" value="ARM-type_fold"/>
</dbReference>
<keyword evidence="4" id="KW-1185">Reference proteome</keyword>
<accession>L8HGB6</accession>
<dbReference type="AlphaFoldDB" id="L8HGB6"/>
<evidence type="ECO:0000256" key="1">
    <source>
        <dbReference type="SAM" id="MobiDB-lite"/>
    </source>
</evidence>
<dbReference type="VEuPathDB" id="AmoebaDB:ACA1_170660"/>
<dbReference type="EMBL" id="KB007834">
    <property type="protein sequence ID" value="ELR24297.1"/>
    <property type="molecule type" value="Genomic_DNA"/>
</dbReference>
<dbReference type="InterPro" id="IPR011989">
    <property type="entry name" value="ARM-like"/>
</dbReference>
<organism evidence="3 4">
    <name type="scientific">Acanthamoeba castellanii (strain ATCC 30010 / Neff)</name>
    <dbReference type="NCBI Taxonomy" id="1257118"/>
    <lineage>
        <taxon>Eukaryota</taxon>
        <taxon>Amoebozoa</taxon>
        <taxon>Discosea</taxon>
        <taxon>Longamoebia</taxon>
        <taxon>Centramoebida</taxon>
        <taxon>Acanthamoebidae</taxon>
        <taxon>Acanthamoeba</taxon>
    </lineage>
</organism>
<evidence type="ECO:0000313" key="3">
    <source>
        <dbReference type="EMBL" id="ELR24297.1"/>
    </source>
</evidence>
<dbReference type="Proteomes" id="UP000011083">
    <property type="component" value="Unassembled WGS sequence"/>
</dbReference>
<protein>
    <recommendedName>
        <fullName evidence="2">UME domain-containing protein</fullName>
    </recommendedName>
</protein>
<proteinExistence type="predicted"/>